<evidence type="ECO:0000313" key="2">
    <source>
        <dbReference type="EMBL" id="CAJ1388644.1"/>
    </source>
</evidence>
<accession>A0AA36IKX9</accession>
<keyword evidence="3" id="KW-1185">Reference proteome</keyword>
<keyword evidence="1" id="KW-0175">Coiled coil</keyword>
<reference evidence="2" key="1">
    <citation type="submission" date="2023-08" db="EMBL/GenBank/DDBJ databases">
        <authorList>
            <person name="Chen Y."/>
            <person name="Shah S."/>
            <person name="Dougan E. K."/>
            <person name="Thang M."/>
            <person name="Chan C."/>
        </authorList>
    </citation>
    <scope>NUCLEOTIDE SEQUENCE</scope>
</reference>
<evidence type="ECO:0000313" key="3">
    <source>
        <dbReference type="Proteomes" id="UP001178507"/>
    </source>
</evidence>
<dbReference type="EMBL" id="CAUJNA010001725">
    <property type="protein sequence ID" value="CAJ1388644.1"/>
    <property type="molecule type" value="Genomic_DNA"/>
</dbReference>
<dbReference type="Proteomes" id="UP001178507">
    <property type="component" value="Unassembled WGS sequence"/>
</dbReference>
<gene>
    <name evidence="2" type="ORF">EVOR1521_LOCUS14464</name>
</gene>
<feature type="coiled-coil region" evidence="1">
    <location>
        <begin position="71"/>
        <end position="98"/>
    </location>
</feature>
<dbReference type="AlphaFoldDB" id="A0AA36IKX9"/>
<comment type="caution">
    <text evidence="2">The sequence shown here is derived from an EMBL/GenBank/DDBJ whole genome shotgun (WGS) entry which is preliminary data.</text>
</comment>
<sequence>MALELQKQQQQLDLQAAALREALLDLGEHKEAFAARGSELQQALGEVREDLTIETKGCIEAACSKVAQECRAMLAEELAAARRDTEELAAELKSKTERDIAAQDALKRLEDLSQATECKVEALGQTIQKMPDPTEALNAQLAN</sequence>
<proteinExistence type="predicted"/>
<evidence type="ECO:0000256" key="1">
    <source>
        <dbReference type="SAM" id="Coils"/>
    </source>
</evidence>
<feature type="non-terminal residue" evidence="2">
    <location>
        <position position="1"/>
    </location>
</feature>
<protein>
    <submittedName>
        <fullName evidence="2">Uncharacterized protein</fullName>
    </submittedName>
</protein>
<organism evidence="2 3">
    <name type="scientific">Effrenium voratum</name>
    <dbReference type="NCBI Taxonomy" id="2562239"/>
    <lineage>
        <taxon>Eukaryota</taxon>
        <taxon>Sar</taxon>
        <taxon>Alveolata</taxon>
        <taxon>Dinophyceae</taxon>
        <taxon>Suessiales</taxon>
        <taxon>Symbiodiniaceae</taxon>
        <taxon>Effrenium</taxon>
    </lineage>
</organism>
<name>A0AA36IKX9_9DINO</name>